<feature type="chain" id="PRO_5013921613" description="Lipoprotein" evidence="2">
    <location>
        <begin position="21"/>
        <end position="72"/>
    </location>
</feature>
<feature type="compositionally biased region" description="Basic and acidic residues" evidence="1">
    <location>
        <begin position="57"/>
        <end position="72"/>
    </location>
</feature>
<protein>
    <recommendedName>
        <fullName evidence="5">Lipoprotein</fullName>
    </recommendedName>
</protein>
<evidence type="ECO:0000256" key="1">
    <source>
        <dbReference type="SAM" id="MobiDB-lite"/>
    </source>
</evidence>
<dbReference type="RefSeq" id="WP_099302700.1">
    <property type="nucleotide sequence ID" value="NZ_PDVP01000001.1"/>
</dbReference>
<keyword evidence="2" id="KW-0732">Signal</keyword>
<feature type="region of interest" description="Disordered" evidence="1">
    <location>
        <begin position="34"/>
        <end position="72"/>
    </location>
</feature>
<evidence type="ECO:0000313" key="3">
    <source>
        <dbReference type="EMBL" id="PHP68539.1"/>
    </source>
</evidence>
<keyword evidence="4" id="KW-1185">Reference proteome</keyword>
<proteinExistence type="predicted"/>
<organism evidence="3 4">
    <name type="scientific">Zhengella mangrovi</name>
    <dbReference type="NCBI Taxonomy" id="1982044"/>
    <lineage>
        <taxon>Bacteria</taxon>
        <taxon>Pseudomonadati</taxon>
        <taxon>Pseudomonadota</taxon>
        <taxon>Alphaproteobacteria</taxon>
        <taxon>Hyphomicrobiales</taxon>
        <taxon>Notoacmeibacteraceae</taxon>
        <taxon>Zhengella</taxon>
    </lineage>
</organism>
<name>A0A2G1QST7_9HYPH</name>
<dbReference type="AlphaFoldDB" id="A0A2G1QST7"/>
<dbReference type="Proteomes" id="UP000221168">
    <property type="component" value="Unassembled WGS sequence"/>
</dbReference>
<gene>
    <name evidence="3" type="ORF">CSC94_00580</name>
</gene>
<evidence type="ECO:0000313" key="4">
    <source>
        <dbReference type="Proteomes" id="UP000221168"/>
    </source>
</evidence>
<dbReference type="PROSITE" id="PS51257">
    <property type="entry name" value="PROKAR_LIPOPROTEIN"/>
    <property type="match status" value="1"/>
</dbReference>
<accession>A0A2G1QST7</accession>
<feature type="signal peptide" evidence="2">
    <location>
        <begin position="1"/>
        <end position="20"/>
    </location>
</feature>
<dbReference type="EMBL" id="PDVP01000001">
    <property type="protein sequence ID" value="PHP68539.1"/>
    <property type="molecule type" value="Genomic_DNA"/>
</dbReference>
<evidence type="ECO:0008006" key="5">
    <source>
        <dbReference type="Google" id="ProtNLM"/>
    </source>
</evidence>
<sequence>MKTVLATLAALGFGLSAAQACGMHSAEAHDTMTTASIASDKAPMSTRTDAVETTEDDAAKAVEPVIKEEKAD</sequence>
<evidence type="ECO:0000256" key="2">
    <source>
        <dbReference type="SAM" id="SignalP"/>
    </source>
</evidence>
<comment type="caution">
    <text evidence="3">The sequence shown here is derived from an EMBL/GenBank/DDBJ whole genome shotgun (WGS) entry which is preliminary data.</text>
</comment>
<reference evidence="3 4" key="1">
    <citation type="submission" date="2017-10" db="EMBL/GenBank/DDBJ databases">
        <title>Sedimentibacterium mangrovi gen. nov., sp. nov., a novel member of family Phyllobacteriacea isolated from mangrove sediment.</title>
        <authorList>
            <person name="Liao H."/>
            <person name="Tian Y."/>
        </authorList>
    </citation>
    <scope>NUCLEOTIDE SEQUENCE [LARGE SCALE GENOMIC DNA]</scope>
    <source>
        <strain evidence="3 4">X9-2-2</strain>
    </source>
</reference>